<sequence>MRTASAQTSAVAATSRDEHAVGLVVAFAALPVADPARPDLRRRSIEAWTPMADRLARRYAGRGEPFDDLQQTAAIGLIKAVDRFDPASGGDFAAYAVPTILGEIRRHFRDRTWTVRVPRRIQELWLAISEANSLWQARHGRTPTVADLAAHLRVSDEEIIEGLEGSRAYRAWSLSTPVGPDGSCELVDTLGVPEHGYALAELGIDLGPAMATLTEREQRVVSLRFYGNHTLAQIAERIGVSPMHASRLLALSLAKLRRRLASWEGRSERAPAVMVLG</sequence>
<dbReference type="RefSeq" id="WP_184990659.1">
    <property type="nucleotide sequence ID" value="NZ_BOMK01000028.1"/>
</dbReference>
<evidence type="ECO:0000259" key="6">
    <source>
        <dbReference type="Pfam" id="PF04542"/>
    </source>
</evidence>
<dbReference type="SUPFAM" id="SSF88659">
    <property type="entry name" value="Sigma3 and sigma4 domains of RNA polymerase sigma factors"/>
    <property type="match status" value="2"/>
</dbReference>
<dbReference type="NCBIfam" id="TIGR02937">
    <property type="entry name" value="sigma70-ECF"/>
    <property type="match status" value="1"/>
</dbReference>
<evidence type="ECO:0000313" key="8">
    <source>
        <dbReference type="EMBL" id="MBB4760702.1"/>
    </source>
</evidence>
<gene>
    <name evidence="8" type="ORF">BJ971_001258</name>
</gene>
<keyword evidence="3" id="KW-0238">DNA-binding</keyword>
<dbReference type="Proteomes" id="UP000578112">
    <property type="component" value="Unassembled WGS sequence"/>
</dbReference>
<dbReference type="GO" id="GO:0016987">
    <property type="term" value="F:sigma factor activity"/>
    <property type="evidence" value="ECO:0007669"/>
    <property type="project" value="UniProtKB-KW"/>
</dbReference>
<dbReference type="InterPro" id="IPR007630">
    <property type="entry name" value="RNA_pol_sigma70_r4"/>
</dbReference>
<dbReference type="Pfam" id="PF04539">
    <property type="entry name" value="Sigma70_r3"/>
    <property type="match status" value="1"/>
</dbReference>
<dbReference type="GO" id="GO:0003677">
    <property type="term" value="F:DNA binding"/>
    <property type="evidence" value="ECO:0007669"/>
    <property type="project" value="UniProtKB-KW"/>
</dbReference>
<feature type="domain" description="RNA polymerase sigma-70 region 2" evidence="6">
    <location>
        <begin position="46"/>
        <end position="114"/>
    </location>
</feature>
<dbReference type="InterPro" id="IPR014322">
    <property type="entry name" value="RNA_pol_sigma-B/F/G"/>
</dbReference>
<dbReference type="CDD" id="cd06171">
    <property type="entry name" value="Sigma70_r4"/>
    <property type="match status" value="1"/>
</dbReference>
<keyword evidence="9" id="KW-1185">Reference proteome</keyword>
<evidence type="ECO:0000256" key="3">
    <source>
        <dbReference type="ARBA" id="ARBA00023125"/>
    </source>
</evidence>
<dbReference type="InterPro" id="IPR036388">
    <property type="entry name" value="WH-like_DNA-bd_sf"/>
</dbReference>
<feature type="domain" description="RNA polymerase sigma-70 region 4" evidence="7">
    <location>
        <begin position="209"/>
        <end position="257"/>
    </location>
</feature>
<dbReference type="EMBL" id="JACHNH010000001">
    <property type="protein sequence ID" value="MBB4760702.1"/>
    <property type="molecule type" value="Genomic_DNA"/>
</dbReference>
<dbReference type="AlphaFoldDB" id="A0A7W7MNH7"/>
<evidence type="ECO:0000256" key="2">
    <source>
        <dbReference type="ARBA" id="ARBA00023082"/>
    </source>
</evidence>
<dbReference type="InterPro" id="IPR007624">
    <property type="entry name" value="RNA_pol_sigma70_r3"/>
</dbReference>
<evidence type="ECO:0000259" key="5">
    <source>
        <dbReference type="Pfam" id="PF04539"/>
    </source>
</evidence>
<dbReference type="GO" id="GO:0006352">
    <property type="term" value="P:DNA-templated transcription initiation"/>
    <property type="evidence" value="ECO:0007669"/>
    <property type="project" value="InterPro"/>
</dbReference>
<dbReference type="Pfam" id="PF04542">
    <property type="entry name" value="Sigma70_r2"/>
    <property type="match status" value="1"/>
</dbReference>
<dbReference type="PANTHER" id="PTHR30385">
    <property type="entry name" value="SIGMA FACTOR F FLAGELLAR"/>
    <property type="match status" value="1"/>
</dbReference>
<keyword evidence="1" id="KW-0805">Transcription regulation</keyword>
<dbReference type="NCBIfam" id="TIGR02980">
    <property type="entry name" value="SigBFG"/>
    <property type="match status" value="1"/>
</dbReference>
<dbReference type="Pfam" id="PF04545">
    <property type="entry name" value="Sigma70_r4"/>
    <property type="match status" value="1"/>
</dbReference>
<keyword evidence="2" id="KW-0731">Sigma factor</keyword>
<dbReference type="PANTHER" id="PTHR30385:SF4">
    <property type="entry name" value="RNA POLYMERASE SIGMA-E FACTOR"/>
    <property type="match status" value="1"/>
</dbReference>
<dbReference type="Gene3D" id="1.20.120.1810">
    <property type="match status" value="1"/>
</dbReference>
<keyword evidence="4" id="KW-0804">Transcription</keyword>
<reference evidence="8 9" key="1">
    <citation type="submission" date="2020-08" db="EMBL/GenBank/DDBJ databases">
        <title>Sequencing the genomes of 1000 actinobacteria strains.</title>
        <authorList>
            <person name="Klenk H.-P."/>
        </authorList>
    </citation>
    <scope>NUCLEOTIDE SEQUENCE [LARGE SCALE GENOMIC DNA]</scope>
    <source>
        <strain evidence="8 9">DSM 43149</strain>
    </source>
</reference>
<dbReference type="InterPro" id="IPR014284">
    <property type="entry name" value="RNA_pol_sigma-70_dom"/>
</dbReference>
<dbReference type="Gene3D" id="1.10.10.10">
    <property type="entry name" value="Winged helix-like DNA-binding domain superfamily/Winged helix DNA-binding domain"/>
    <property type="match status" value="2"/>
</dbReference>
<accession>A0A7W7MNH7</accession>
<dbReference type="PRINTS" id="PR00046">
    <property type="entry name" value="SIGMA70FCT"/>
</dbReference>
<proteinExistence type="predicted"/>
<dbReference type="InterPro" id="IPR013324">
    <property type="entry name" value="RNA_pol_sigma_r3/r4-like"/>
</dbReference>
<dbReference type="InterPro" id="IPR007627">
    <property type="entry name" value="RNA_pol_sigma70_r2"/>
</dbReference>
<evidence type="ECO:0000313" key="9">
    <source>
        <dbReference type="Proteomes" id="UP000578112"/>
    </source>
</evidence>
<comment type="caution">
    <text evidence="8">The sequence shown here is derived from an EMBL/GenBank/DDBJ whole genome shotgun (WGS) entry which is preliminary data.</text>
</comment>
<dbReference type="InterPro" id="IPR000943">
    <property type="entry name" value="RNA_pol_sigma70"/>
</dbReference>
<feature type="domain" description="RNA polymerase sigma-70 region 3" evidence="5">
    <location>
        <begin position="125"/>
        <end position="190"/>
    </location>
</feature>
<protein>
    <submittedName>
        <fullName evidence="8">RNA polymerase sigma-B factor</fullName>
    </submittedName>
</protein>
<organism evidence="8 9">
    <name type="scientific">Actinoplanes digitatis</name>
    <dbReference type="NCBI Taxonomy" id="1868"/>
    <lineage>
        <taxon>Bacteria</taxon>
        <taxon>Bacillati</taxon>
        <taxon>Actinomycetota</taxon>
        <taxon>Actinomycetes</taxon>
        <taxon>Micromonosporales</taxon>
        <taxon>Micromonosporaceae</taxon>
        <taxon>Actinoplanes</taxon>
    </lineage>
</organism>
<evidence type="ECO:0000259" key="7">
    <source>
        <dbReference type="Pfam" id="PF04545"/>
    </source>
</evidence>
<name>A0A7W7MNH7_9ACTN</name>
<evidence type="ECO:0000256" key="1">
    <source>
        <dbReference type="ARBA" id="ARBA00023015"/>
    </source>
</evidence>
<evidence type="ECO:0000256" key="4">
    <source>
        <dbReference type="ARBA" id="ARBA00023163"/>
    </source>
</evidence>
<dbReference type="SUPFAM" id="SSF88946">
    <property type="entry name" value="Sigma2 domain of RNA polymerase sigma factors"/>
    <property type="match status" value="1"/>
</dbReference>
<dbReference type="InterPro" id="IPR013325">
    <property type="entry name" value="RNA_pol_sigma_r2"/>
</dbReference>